<dbReference type="Gene3D" id="3.40.50.720">
    <property type="entry name" value="NAD(P)-binding Rossmann-like Domain"/>
    <property type="match status" value="1"/>
</dbReference>
<dbReference type="EMBL" id="WBOF01000001">
    <property type="protein sequence ID" value="MQS10851.1"/>
    <property type="molecule type" value="Genomic_DNA"/>
</dbReference>
<proteinExistence type="predicted"/>
<dbReference type="InterPro" id="IPR028939">
    <property type="entry name" value="P5C_Rdtase_cat_N"/>
</dbReference>
<dbReference type="GO" id="GO:0016491">
    <property type="term" value="F:oxidoreductase activity"/>
    <property type="evidence" value="ECO:0007669"/>
    <property type="project" value="UniProtKB-KW"/>
</dbReference>
<dbReference type="AlphaFoldDB" id="A0A6N7KHR4"/>
<keyword evidence="4" id="KW-1185">Reference proteome</keyword>
<protein>
    <submittedName>
        <fullName evidence="3">NADP oxidoreductase</fullName>
    </submittedName>
</protein>
<feature type="domain" description="Pyrroline-5-carboxylate reductase catalytic N-terminal" evidence="2">
    <location>
        <begin position="2"/>
        <end position="96"/>
    </location>
</feature>
<evidence type="ECO:0000313" key="3">
    <source>
        <dbReference type="EMBL" id="MQS10851.1"/>
    </source>
</evidence>
<comment type="caution">
    <text evidence="3">The sequence shown here is derived from an EMBL/GenBank/DDBJ whole genome shotgun (WGS) entry which is preliminary data.</text>
</comment>
<reference evidence="3 4" key="1">
    <citation type="submission" date="2019-09" db="EMBL/GenBank/DDBJ databases">
        <title>Genome Sequences of Streptomyces kaniharaensis ATCC 21070.</title>
        <authorList>
            <person name="Zhu W."/>
            <person name="De Crecy-Lagard V."/>
            <person name="Richards N.G."/>
        </authorList>
    </citation>
    <scope>NUCLEOTIDE SEQUENCE [LARGE SCALE GENOMIC DNA]</scope>
    <source>
        <strain evidence="3 4">SF-557</strain>
    </source>
</reference>
<dbReference type="PANTHER" id="PTHR14239">
    <property type="entry name" value="DUDULIN-RELATED"/>
    <property type="match status" value="1"/>
</dbReference>
<dbReference type="SUPFAM" id="SSF51735">
    <property type="entry name" value="NAD(P)-binding Rossmann-fold domains"/>
    <property type="match status" value="1"/>
</dbReference>
<dbReference type="Pfam" id="PF03807">
    <property type="entry name" value="F420_oxidored"/>
    <property type="match status" value="1"/>
</dbReference>
<accession>A0A6N7KHR4</accession>
<dbReference type="RefSeq" id="WP_326846111.1">
    <property type="nucleotide sequence ID" value="NZ_WBOF01000001.1"/>
</dbReference>
<evidence type="ECO:0000313" key="4">
    <source>
        <dbReference type="Proteomes" id="UP000450000"/>
    </source>
</evidence>
<keyword evidence="1" id="KW-0560">Oxidoreductase</keyword>
<gene>
    <name evidence="3" type="ORF">F7Q99_00790</name>
</gene>
<organism evidence="3 4">
    <name type="scientific">Streptomyces kaniharaensis</name>
    <dbReference type="NCBI Taxonomy" id="212423"/>
    <lineage>
        <taxon>Bacteria</taxon>
        <taxon>Bacillati</taxon>
        <taxon>Actinomycetota</taxon>
        <taxon>Actinomycetes</taxon>
        <taxon>Kitasatosporales</taxon>
        <taxon>Streptomycetaceae</taxon>
        <taxon>Streptomyces</taxon>
    </lineage>
</organism>
<sequence length="218" mass="23335">MRFGIIGTGMVGQTLADKLVSLGHEVTLGSRTKDNEKALAWAGRTGPNGHCGTFADAAAFGEVVFNATGGTVSVAALQAAGAERLAGKLLIDVSNPLVFSPEGELTLDPVNTDSVGERIQREFPEARVVKALNTVNAAVMVEPGRLSGEHNLFVAGNDEDAKAEVIALLGEFGWPAEWIIDLGDITGARATEMMMPFWLRLYRHFGSGEFNYAFRRRA</sequence>
<name>A0A6N7KHR4_9ACTN</name>
<dbReference type="InterPro" id="IPR051267">
    <property type="entry name" value="STEAP_metalloreductase"/>
</dbReference>
<evidence type="ECO:0000256" key="1">
    <source>
        <dbReference type="ARBA" id="ARBA00023002"/>
    </source>
</evidence>
<dbReference type="InterPro" id="IPR036291">
    <property type="entry name" value="NAD(P)-bd_dom_sf"/>
</dbReference>
<dbReference type="Proteomes" id="UP000450000">
    <property type="component" value="Unassembled WGS sequence"/>
</dbReference>
<evidence type="ECO:0000259" key="2">
    <source>
        <dbReference type="Pfam" id="PF03807"/>
    </source>
</evidence>